<accession>A0AAE1QET5</accession>
<keyword evidence="3" id="KW-1185">Reference proteome</keyword>
<organism evidence="2 3">
    <name type="scientific">Petrolisthes manimaculis</name>
    <dbReference type="NCBI Taxonomy" id="1843537"/>
    <lineage>
        <taxon>Eukaryota</taxon>
        <taxon>Metazoa</taxon>
        <taxon>Ecdysozoa</taxon>
        <taxon>Arthropoda</taxon>
        <taxon>Crustacea</taxon>
        <taxon>Multicrustacea</taxon>
        <taxon>Malacostraca</taxon>
        <taxon>Eumalacostraca</taxon>
        <taxon>Eucarida</taxon>
        <taxon>Decapoda</taxon>
        <taxon>Pleocyemata</taxon>
        <taxon>Anomura</taxon>
        <taxon>Galatheoidea</taxon>
        <taxon>Porcellanidae</taxon>
        <taxon>Petrolisthes</taxon>
    </lineage>
</organism>
<feature type="region of interest" description="Disordered" evidence="1">
    <location>
        <begin position="1"/>
        <end position="23"/>
    </location>
</feature>
<reference evidence="2" key="1">
    <citation type="submission" date="2023-11" db="EMBL/GenBank/DDBJ databases">
        <title>Genome assemblies of two species of porcelain crab, Petrolisthes cinctipes and Petrolisthes manimaculis (Anomura: Porcellanidae).</title>
        <authorList>
            <person name="Angst P."/>
        </authorList>
    </citation>
    <scope>NUCLEOTIDE SEQUENCE</scope>
    <source>
        <strain evidence="2">PB745_02</strain>
        <tissue evidence="2">Gill</tissue>
    </source>
</reference>
<proteinExistence type="predicted"/>
<sequence>MVRQAAGWWDKSEPSLLDNPSTAKLNRKNLGNCLTGKSSQVPNKKIAFDFWFVPVRPPTLSEVNLPRPFKSSACKVEF</sequence>
<dbReference type="AlphaFoldDB" id="A0AAE1QET5"/>
<dbReference type="EMBL" id="JAWZYT010000315">
    <property type="protein sequence ID" value="KAK4324895.1"/>
    <property type="molecule type" value="Genomic_DNA"/>
</dbReference>
<protein>
    <submittedName>
        <fullName evidence="2">Uncharacterized protein</fullName>
    </submittedName>
</protein>
<dbReference type="Proteomes" id="UP001292094">
    <property type="component" value="Unassembled WGS sequence"/>
</dbReference>
<gene>
    <name evidence="2" type="ORF">Pmani_004481</name>
</gene>
<evidence type="ECO:0000313" key="2">
    <source>
        <dbReference type="EMBL" id="KAK4324895.1"/>
    </source>
</evidence>
<evidence type="ECO:0000256" key="1">
    <source>
        <dbReference type="SAM" id="MobiDB-lite"/>
    </source>
</evidence>
<evidence type="ECO:0000313" key="3">
    <source>
        <dbReference type="Proteomes" id="UP001292094"/>
    </source>
</evidence>
<name>A0AAE1QET5_9EUCA</name>
<comment type="caution">
    <text evidence="2">The sequence shown here is derived from an EMBL/GenBank/DDBJ whole genome shotgun (WGS) entry which is preliminary data.</text>
</comment>